<reference evidence="1" key="1">
    <citation type="submission" date="2022-05" db="EMBL/GenBank/DDBJ databases">
        <title>Chromosome-level genome of Chaenocephalus aceratus.</title>
        <authorList>
            <person name="Park H."/>
        </authorList>
    </citation>
    <scope>NUCLEOTIDE SEQUENCE</scope>
    <source>
        <strain evidence="1">KU_202001</strain>
    </source>
</reference>
<keyword evidence="2" id="KW-1185">Reference proteome</keyword>
<sequence>MVIECVFEVFSRDCV</sequence>
<evidence type="ECO:0000313" key="1">
    <source>
        <dbReference type="EMBL" id="KAI4803752.1"/>
    </source>
</evidence>
<comment type="caution">
    <text evidence="1">The sequence shown here is derived from an EMBL/GenBank/DDBJ whole genome shotgun (WGS) entry which is preliminary data.</text>
</comment>
<evidence type="ECO:0000313" key="2">
    <source>
        <dbReference type="Proteomes" id="UP001057452"/>
    </source>
</evidence>
<protein>
    <submittedName>
        <fullName evidence="1">Uncharacterized protein</fullName>
    </submittedName>
</protein>
<gene>
    <name evidence="1" type="ORF">KUCAC02_025401</name>
</gene>
<proteinExistence type="predicted"/>
<name>A0ACB9VTY9_CHAAC</name>
<dbReference type="EMBL" id="CM043799">
    <property type="protein sequence ID" value="KAI4803752.1"/>
    <property type="molecule type" value="Genomic_DNA"/>
</dbReference>
<dbReference type="Proteomes" id="UP001057452">
    <property type="component" value="Chromosome 15"/>
</dbReference>
<accession>A0ACB9VTY9</accession>
<organism evidence="1 2">
    <name type="scientific">Chaenocephalus aceratus</name>
    <name type="common">Blackfin icefish</name>
    <name type="synonym">Chaenichthys aceratus</name>
    <dbReference type="NCBI Taxonomy" id="36190"/>
    <lineage>
        <taxon>Eukaryota</taxon>
        <taxon>Metazoa</taxon>
        <taxon>Chordata</taxon>
        <taxon>Craniata</taxon>
        <taxon>Vertebrata</taxon>
        <taxon>Euteleostomi</taxon>
        <taxon>Actinopterygii</taxon>
        <taxon>Neopterygii</taxon>
        <taxon>Teleostei</taxon>
        <taxon>Neoteleostei</taxon>
        <taxon>Acanthomorphata</taxon>
        <taxon>Eupercaria</taxon>
        <taxon>Perciformes</taxon>
        <taxon>Notothenioidei</taxon>
        <taxon>Channichthyidae</taxon>
        <taxon>Chaenocephalus</taxon>
    </lineage>
</organism>